<dbReference type="InterPro" id="IPR023213">
    <property type="entry name" value="CAT-like_dom_sf"/>
</dbReference>
<dbReference type="PANTHER" id="PTHR31642:SF151">
    <property type="entry name" value="OS12G0134700 PROTEIN"/>
    <property type="match status" value="1"/>
</dbReference>
<evidence type="ECO:0000313" key="6">
    <source>
        <dbReference type="Proteomes" id="UP001054889"/>
    </source>
</evidence>
<dbReference type="AlphaFoldDB" id="A0AAV5ED99"/>
<evidence type="ECO:0000256" key="1">
    <source>
        <dbReference type="ARBA" id="ARBA00009861"/>
    </source>
</evidence>
<evidence type="ECO:0000313" key="5">
    <source>
        <dbReference type="EMBL" id="GJN21084.1"/>
    </source>
</evidence>
<feature type="region of interest" description="Disordered" evidence="4">
    <location>
        <begin position="243"/>
        <end position="298"/>
    </location>
</feature>
<proteinExistence type="inferred from homology"/>
<evidence type="ECO:0000256" key="4">
    <source>
        <dbReference type="SAM" id="MobiDB-lite"/>
    </source>
</evidence>
<evidence type="ECO:0000256" key="2">
    <source>
        <dbReference type="ARBA" id="ARBA00022679"/>
    </source>
</evidence>
<dbReference type="Proteomes" id="UP001054889">
    <property type="component" value="Unassembled WGS sequence"/>
</dbReference>
<dbReference type="GO" id="GO:0016747">
    <property type="term" value="F:acyltransferase activity, transferring groups other than amino-acyl groups"/>
    <property type="evidence" value="ECO:0007669"/>
    <property type="project" value="UniProtKB-ARBA"/>
</dbReference>
<keyword evidence="6" id="KW-1185">Reference proteome</keyword>
<keyword evidence="3" id="KW-0012">Acyltransferase</keyword>
<keyword evidence="2" id="KW-0808">Transferase</keyword>
<dbReference type="SUPFAM" id="SSF52777">
    <property type="entry name" value="CoA-dependent acyltransferases"/>
    <property type="match status" value="1"/>
</dbReference>
<reference evidence="5" key="1">
    <citation type="journal article" date="2018" name="DNA Res.">
        <title>Multiple hybrid de novo genome assembly of finger millet, an orphan allotetraploid crop.</title>
        <authorList>
            <person name="Hatakeyama M."/>
            <person name="Aluri S."/>
            <person name="Balachadran M.T."/>
            <person name="Sivarajan S.R."/>
            <person name="Patrignani A."/>
            <person name="Gruter S."/>
            <person name="Poveda L."/>
            <person name="Shimizu-Inatsugi R."/>
            <person name="Baeten J."/>
            <person name="Francoijs K.J."/>
            <person name="Nataraja K.N."/>
            <person name="Reddy Y.A.N."/>
            <person name="Phadnis S."/>
            <person name="Ravikumar R.L."/>
            <person name="Schlapbach R."/>
            <person name="Sreeman S.M."/>
            <person name="Shimizu K.K."/>
        </authorList>
    </citation>
    <scope>NUCLEOTIDE SEQUENCE</scope>
</reference>
<feature type="compositionally biased region" description="Low complexity" evidence="4">
    <location>
        <begin position="266"/>
        <end position="283"/>
    </location>
</feature>
<dbReference type="Gene3D" id="3.30.559.10">
    <property type="entry name" value="Chloramphenicol acetyltransferase-like domain"/>
    <property type="match status" value="2"/>
</dbReference>
<accession>A0AAV5ED99</accession>
<name>A0AAV5ED99_ELECO</name>
<organism evidence="5 6">
    <name type="scientific">Eleusine coracana subsp. coracana</name>
    <dbReference type="NCBI Taxonomy" id="191504"/>
    <lineage>
        <taxon>Eukaryota</taxon>
        <taxon>Viridiplantae</taxon>
        <taxon>Streptophyta</taxon>
        <taxon>Embryophyta</taxon>
        <taxon>Tracheophyta</taxon>
        <taxon>Spermatophyta</taxon>
        <taxon>Magnoliopsida</taxon>
        <taxon>Liliopsida</taxon>
        <taxon>Poales</taxon>
        <taxon>Poaceae</taxon>
        <taxon>PACMAD clade</taxon>
        <taxon>Chloridoideae</taxon>
        <taxon>Cynodonteae</taxon>
        <taxon>Eleusininae</taxon>
        <taxon>Eleusine</taxon>
    </lineage>
</organism>
<dbReference type="EMBL" id="BQKI01000075">
    <property type="protein sequence ID" value="GJN21084.1"/>
    <property type="molecule type" value="Genomic_DNA"/>
</dbReference>
<evidence type="ECO:0000256" key="3">
    <source>
        <dbReference type="ARBA" id="ARBA00023315"/>
    </source>
</evidence>
<sequence>MEGVLLVGDLVTPVPSFNPPVLASQQMLETALRSRESDPAMMGVQIERTFVIPPPPCEFEETPFTVFDLLARPAHVTVLYAFSAPSPSNEALLTALTAVLPHFPLLSARIDRHPVTDRPFFVTGNGGKGVLVVEAKVSTALSDHLPLAPSPDLALLQVPSEEGNCHMLKVQINRFACGGVVIVPSSLHQAVDGPSMNNFLQAWADTVRGNGVPPDSLSAPYGPRALVPRCPPRCEYQHRGVEFEPSAPPTQQQQQHVNKEEKDDGNVSSDDGTVSSSDDGNVSSDDHHEAADAASSARLVHPSEISNTLLHFDKEFIAELKAKAHNKYSTFETLSAHVWKKITAARGLLDDDTNTSIFVAVNGRWRVGDSNAIPKDFFGNAIFSPSADASARGLVGGSLADAAAKVRTAARAVDEPYLRSFIDFGAMNPDEFMMPTVVEEDDLLRSDLDLISWLHLGLHSLDFGCGGQLVGVLPAFTRLDGDVYLMPSLRKEGGVDVLVALWDQHAKQLQSIAYTMD</sequence>
<protein>
    <submittedName>
        <fullName evidence="5">Uncharacterized protein</fullName>
    </submittedName>
</protein>
<dbReference type="InterPro" id="IPR050317">
    <property type="entry name" value="Plant_Fungal_Acyltransferase"/>
</dbReference>
<gene>
    <name evidence="5" type="primary">gb08532</name>
    <name evidence="5" type="ORF">PR202_gb08532</name>
</gene>
<reference evidence="5" key="2">
    <citation type="submission" date="2021-12" db="EMBL/GenBank/DDBJ databases">
        <title>Resequencing data analysis of finger millet.</title>
        <authorList>
            <person name="Hatakeyama M."/>
            <person name="Aluri S."/>
            <person name="Balachadran M.T."/>
            <person name="Sivarajan S.R."/>
            <person name="Poveda L."/>
            <person name="Shimizu-Inatsugi R."/>
            <person name="Schlapbach R."/>
            <person name="Sreeman S.M."/>
            <person name="Shimizu K.K."/>
        </authorList>
    </citation>
    <scope>NUCLEOTIDE SEQUENCE</scope>
</reference>
<dbReference type="Pfam" id="PF02458">
    <property type="entry name" value="Transferase"/>
    <property type="match status" value="1"/>
</dbReference>
<comment type="caution">
    <text evidence="5">The sequence shown here is derived from an EMBL/GenBank/DDBJ whole genome shotgun (WGS) entry which is preliminary data.</text>
</comment>
<comment type="similarity">
    <text evidence="1">Belongs to the plant acyltransferase family.</text>
</comment>
<dbReference type="PANTHER" id="PTHR31642">
    <property type="entry name" value="TRICHOTHECENE 3-O-ACETYLTRANSFERASE"/>
    <property type="match status" value="1"/>
</dbReference>